<keyword evidence="1" id="KW-0472">Membrane</keyword>
<proteinExistence type="predicted"/>
<name>A0A1G6Y1K9_9ACTN</name>
<dbReference type="STRING" id="67344.SAMN05216505_112149"/>
<evidence type="ECO:0000256" key="1">
    <source>
        <dbReference type="SAM" id="Phobius"/>
    </source>
</evidence>
<organism evidence="2 3">
    <name type="scientific">Streptomyces prasinopilosus</name>
    <dbReference type="NCBI Taxonomy" id="67344"/>
    <lineage>
        <taxon>Bacteria</taxon>
        <taxon>Bacillati</taxon>
        <taxon>Actinomycetota</taxon>
        <taxon>Actinomycetes</taxon>
        <taxon>Kitasatosporales</taxon>
        <taxon>Streptomycetaceae</taxon>
        <taxon>Streptomyces</taxon>
    </lineage>
</organism>
<keyword evidence="1" id="KW-0812">Transmembrane</keyword>
<protein>
    <submittedName>
        <fullName evidence="2">Uncharacterized protein</fullName>
    </submittedName>
</protein>
<sequence>MMRHSVVSAPPRPLVTRLVLSGLYALSAVVGLVCGGPMHRFLAAVLLITALAGLLTARAVCRPGPSRGGPAPGRRHA</sequence>
<feature type="transmembrane region" description="Helical" evidence="1">
    <location>
        <begin position="41"/>
        <end position="61"/>
    </location>
</feature>
<dbReference type="Proteomes" id="UP000182100">
    <property type="component" value="Unassembled WGS sequence"/>
</dbReference>
<accession>A0A1G6Y1K9</accession>
<evidence type="ECO:0000313" key="2">
    <source>
        <dbReference type="EMBL" id="SDD83813.1"/>
    </source>
</evidence>
<gene>
    <name evidence="2" type="ORF">SAMN05216505_112149</name>
</gene>
<dbReference type="AlphaFoldDB" id="A0A1G6Y1K9"/>
<evidence type="ECO:0000313" key="3">
    <source>
        <dbReference type="Proteomes" id="UP000182100"/>
    </source>
</evidence>
<dbReference type="RefSeq" id="WP_244904934.1">
    <property type="nucleotide sequence ID" value="NZ_FMZK01000012.1"/>
</dbReference>
<reference evidence="3" key="1">
    <citation type="submission" date="2016-10" db="EMBL/GenBank/DDBJ databases">
        <authorList>
            <person name="Varghese N."/>
            <person name="Submissions S."/>
        </authorList>
    </citation>
    <scope>NUCLEOTIDE SEQUENCE [LARGE SCALE GENOMIC DNA]</scope>
    <source>
        <strain evidence="3">CGMCC 4.3504</strain>
    </source>
</reference>
<dbReference type="EMBL" id="FMZK01000012">
    <property type="protein sequence ID" value="SDD83813.1"/>
    <property type="molecule type" value="Genomic_DNA"/>
</dbReference>
<keyword evidence="1" id="KW-1133">Transmembrane helix</keyword>
<keyword evidence="3" id="KW-1185">Reference proteome</keyword>